<dbReference type="PANTHER" id="PTHR36166:SF1">
    <property type="entry name" value="SRPBCC DOMAIN-CONTAINING PROTEIN"/>
    <property type="match status" value="1"/>
</dbReference>
<dbReference type="CDD" id="cd07822">
    <property type="entry name" value="SRPBCC_4"/>
    <property type="match status" value="1"/>
</dbReference>
<dbReference type="SUPFAM" id="SSF55961">
    <property type="entry name" value="Bet v1-like"/>
    <property type="match status" value="1"/>
</dbReference>
<sequence>MKVLETEITIDSNIEHIWNVLTDFEKYPEWNPFLTQVEGPLNPGETLTVTAHPSSSVARTFFPKMISVDEGTEFSWLGQFHYPKLLDGHHIFRLEKIDENRTRFVHNEVFKGALLFAHLLLRWKHTELGFNEMNQALKERCEEALA</sequence>
<evidence type="ECO:0000313" key="1">
    <source>
        <dbReference type="EMBL" id="CCO46918.1"/>
    </source>
</evidence>
<protein>
    <submittedName>
        <fullName evidence="1">Polyketide cyclase/dehydrase</fullName>
    </submittedName>
</protein>
<accession>A0AAV2VR78</accession>
<dbReference type="PANTHER" id="PTHR36166">
    <property type="entry name" value="CHROMOSOME 9, WHOLE GENOME SHOTGUN SEQUENCE"/>
    <property type="match status" value="1"/>
</dbReference>
<dbReference type="AlphaFoldDB" id="A0AAV2VR78"/>
<reference evidence="1 2" key="1">
    <citation type="journal article" date="2013" name="ISME J.">
        <title>Comparative genomics of pathogenic lineages of Vibrio nigripulchritudo identifies virulence-associated traits.</title>
        <authorList>
            <person name="Goudenege D."/>
            <person name="Labreuche Y."/>
            <person name="Krin E."/>
            <person name="Ansquer D."/>
            <person name="Mangenot S."/>
            <person name="Calteau A."/>
            <person name="Medigue C."/>
            <person name="Mazel D."/>
            <person name="Polz M.F."/>
            <person name="Le Roux F."/>
        </authorList>
    </citation>
    <scope>NUCLEOTIDE SEQUENCE [LARGE SCALE GENOMIC DNA]</scope>
    <source>
        <strain evidence="1 2">SOn1</strain>
    </source>
</reference>
<dbReference type="GeneID" id="97539544"/>
<dbReference type="EMBL" id="CAOF01000105">
    <property type="protein sequence ID" value="CCO46918.1"/>
    <property type="molecule type" value="Genomic_DNA"/>
</dbReference>
<dbReference type="Gene3D" id="3.30.530.20">
    <property type="match status" value="1"/>
</dbReference>
<dbReference type="InterPro" id="IPR019587">
    <property type="entry name" value="Polyketide_cyclase/dehydratase"/>
</dbReference>
<evidence type="ECO:0000313" key="2">
    <source>
        <dbReference type="Proteomes" id="UP000018211"/>
    </source>
</evidence>
<comment type="caution">
    <text evidence="1">The sequence shown here is derived from an EMBL/GenBank/DDBJ whole genome shotgun (WGS) entry which is preliminary data.</text>
</comment>
<dbReference type="Pfam" id="PF10604">
    <property type="entry name" value="Polyketide_cyc2"/>
    <property type="match status" value="1"/>
</dbReference>
<dbReference type="Proteomes" id="UP000018211">
    <property type="component" value="Unassembled WGS sequence"/>
</dbReference>
<proteinExistence type="predicted"/>
<dbReference type="InterPro" id="IPR023393">
    <property type="entry name" value="START-like_dom_sf"/>
</dbReference>
<name>A0AAV2VR78_9VIBR</name>
<dbReference type="RefSeq" id="WP_004405644.1">
    <property type="nucleotide sequence ID" value="NZ_LK391965.1"/>
</dbReference>
<gene>
    <name evidence="1" type="ORF">VIBNISOn1_1930009</name>
</gene>
<organism evidence="1 2">
    <name type="scientific">Vibrio nigripulchritudo SOn1</name>
    <dbReference type="NCBI Taxonomy" id="1238450"/>
    <lineage>
        <taxon>Bacteria</taxon>
        <taxon>Pseudomonadati</taxon>
        <taxon>Pseudomonadota</taxon>
        <taxon>Gammaproteobacteria</taxon>
        <taxon>Vibrionales</taxon>
        <taxon>Vibrionaceae</taxon>
        <taxon>Vibrio</taxon>
    </lineage>
</organism>